<dbReference type="EMBL" id="JBHXPM010000008">
    <property type="protein sequence ID" value="MFD3956565.1"/>
    <property type="molecule type" value="Genomic_DNA"/>
</dbReference>
<sequence>MREAIIKRLGGVTREEFEDTVTALGGQDVAAYNPLPAFLQSEAAQAAHARVKAAVPGYKDGVTSIRNALSA</sequence>
<gene>
    <name evidence="1" type="ORF">ACFWR3_10815</name>
</gene>
<dbReference type="GeneID" id="97339888"/>
<keyword evidence="2" id="KW-1185">Reference proteome</keyword>
<protein>
    <submittedName>
        <fullName evidence="1">Uncharacterized protein</fullName>
    </submittedName>
</protein>
<comment type="caution">
    <text evidence="1">The sequence shown here is derived from an EMBL/GenBank/DDBJ whole genome shotgun (WGS) entry which is preliminary data.</text>
</comment>
<dbReference type="Proteomes" id="UP001598300">
    <property type="component" value="Unassembled WGS sequence"/>
</dbReference>
<accession>A0ABW6DRS0</accession>
<organism evidence="1 2">
    <name type="scientific">Streptomyces bacillaris</name>
    <dbReference type="NCBI Taxonomy" id="68179"/>
    <lineage>
        <taxon>Bacteria</taxon>
        <taxon>Bacillati</taxon>
        <taxon>Actinomycetota</taxon>
        <taxon>Actinomycetes</taxon>
        <taxon>Kitasatosporales</taxon>
        <taxon>Streptomycetaceae</taxon>
        <taxon>Streptomyces</taxon>
    </lineage>
</organism>
<dbReference type="RefSeq" id="WP_070202600.1">
    <property type="nucleotide sequence ID" value="NZ_JBHVRE010000019.1"/>
</dbReference>
<evidence type="ECO:0000313" key="1">
    <source>
        <dbReference type="EMBL" id="MFD3956565.1"/>
    </source>
</evidence>
<reference evidence="1 2" key="1">
    <citation type="submission" date="2024-09" db="EMBL/GenBank/DDBJ databases">
        <title>The Natural Products Discovery Center: Release of the First 8490 Sequenced Strains for Exploring Actinobacteria Biosynthetic Diversity.</title>
        <authorList>
            <person name="Kalkreuter E."/>
            <person name="Kautsar S.A."/>
            <person name="Yang D."/>
            <person name="Bader C.D."/>
            <person name="Teijaro C.N."/>
            <person name="Fluegel L."/>
            <person name="Davis C.M."/>
            <person name="Simpson J.R."/>
            <person name="Lauterbach L."/>
            <person name="Steele A.D."/>
            <person name="Gui C."/>
            <person name="Meng S."/>
            <person name="Li G."/>
            <person name="Viehrig K."/>
            <person name="Ye F."/>
            <person name="Su P."/>
            <person name="Kiefer A.F."/>
            <person name="Nichols A."/>
            <person name="Cepeda A.J."/>
            <person name="Yan W."/>
            <person name="Fan B."/>
            <person name="Jiang Y."/>
            <person name="Adhikari A."/>
            <person name="Zheng C.-J."/>
            <person name="Schuster L."/>
            <person name="Cowan T.M."/>
            <person name="Smanski M.J."/>
            <person name="Chevrette M.G."/>
            <person name="De Carvalho L.P.S."/>
            <person name="Shen B."/>
        </authorList>
    </citation>
    <scope>NUCLEOTIDE SEQUENCE [LARGE SCALE GENOMIC DNA]</scope>
    <source>
        <strain evidence="1 2">NPDC058584</strain>
    </source>
</reference>
<evidence type="ECO:0000313" key="2">
    <source>
        <dbReference type="Proteomes" id="UP001598300"/>
    </source>
</evidence>
<name>A0ABW6DRS0_9ACTN</name>
<proteinExistence type="predicted"/>